<evidence type="ECO:0000313" key="3">
    <source>
        <dbReference type="Proteomes" id="UP001602119"/>
    </source>
</evidence>
<dbReference type="RefSeq" id="WP_387340803.1">
    <property type="nucleotide sequence ID" value="NZ_JBIAXI010000003.1"/>
</dbReference>
<evidence type="ECO:0000256" key="1">
    <source>
        <dbReference type="SAM" id="Phobius"/>
    </source>
</evidence>
<organism evidence="2 3">
    <name type="scientific">Microtetraspora fusca</name>
    <dbReference type="NCBI Taxonomy" id="1997"/>
    <lineage>
        <taxon>Bacteria</taxon>
        <taxon>Bacillati</taxon>
        <taxon>Actinomycetota</taxon>
        <taxon>Actinomycetes</taxon>
        <taxon>Streptosporangiales</taxon>
        <taxon>Streptosporangiaceae</taxon>
        <taxon>Microtetraspora</taxon>
    </lineage>
</organism>
<gene>
    <name evidence="2" type="ORF">ACFY05_05630</name>
</gene>
<protein>
    <submittedName>
        <fullName evidence="2">Uncharacterized protein</fullName>
    </submittedName>
</protein>
<keyword evidence="1" id="KW-1133">Transmembrane helix</keyword>
<proteinExistence type="predicted"/>
<dbReference type="EMBL" id="JBIAXI010000003">
    <property type="protein sequence ID" value="MFF4772322.1"/>
    <property type="molecule type" value="Genomic_DNA"/>
</dbReference>
<feature type="transmembrane region" description="Helical" evidence="1">
    <location>
        <begin position="69"/>
        <end position="89"/>
    </location>
</feature>
<comment type="caution">
    <text evidence="2">The sequence shown here is derived from an EMBL/GenBank/DDBJ whole genome shotgun (WGS) entry which is preliminary data.</text>
</comment>
<keyword evidence="1" id="KW-0472">Membrane</keyword>
<keyword evidence="1" id="KW-0812">Transmembrane</keyword>
<keyword evidence="3" id="KW-1185">Reference proteome</keyword>
<accession>A0ABW6V133</accession>
<reference evidence="2 3" key="1">
    <citation type="submission" date="2024-10" db="EMBL/GenBank/DDBJ databases">
        <title>The Natural Products Discovery Center: Release of the First 8490 Sequenced Strains for Exploring Actinobacteria Biosynthetic Diversity.</title>
        <authorList>
            <person name="Kalkreuter E."/>
            <person name="Kautsar S.A."/>
            <person name="Yang D."/>
            <person name="Bader C.D."/>
            <person name="Teijaro C.N."/>
            <person name="Fluegel L."/>
            <person name="Davis C.M."/>
            <person name="Simpson J.R."/>
            <person name="Lauterbach L."/>
            <person name="Steele A.D."/>
            <person name="Gui C."/>
            <person name="Meng S."/>
            <person name="Li G."/>
            <person name="Viehrig K."/>
            <person name="Ye F."/>
            <person name="Su P."/>
            <person name="Kiefer A.F."/>
            <person name="Nichols A."/>
            <person name="Cepeda A.J."/>
            <person name="Yan W."/>
            <person name="Fan B."/>
            <person name="Jiang Y."/>
            <person name="Adhikari A."/>
            <person name="Zheng C.-J."/>
            <person name="Schuster L."/>
            <person name="Cowan T.M."/>
            <person name="Smanski M.J."/>
            <person name="Chevrette M.G."/>
            <person name="De Carvalho L.P.S."/>
            <person name="Shen B."/>
        </authorList>
    </citation>
    <scope>NUCLEOTIDE SEQUENCE [LARGE SCALE GENOMIC DNA]</scope>
    <source>
        <strain evidence="2 3">NPDC001281</strain>
    </source>
</reference>
<evidence type="ECO:0000313" key="2">
    <source>
        <dbReference type="EMBL" id="MFF4772322.1"/>
    </source>
</evidence>
<sequence>MLSSCGRLDQSHEVVHVGLELGGQVEGQVQPRRELGVLPHRVAAVAPISPGYWAVRGLHAARAGDIRTSVAACGTLLAVALACGALASVRLRGRGGRLVAL</sequence>
<dbReference type="Proteomes" id="UP001602119">
    <property type="component" value="Unassembled WGS sequence"/>
</dbReference>
<name>A0ABW6V133_MICFU</name>